<evidence type="ECO:0000256" key="3">
    <source>
        <dbReference type="ARBA" id="ARBA00022679"/>
    </source>
</evidence>
<dbReference type="GO" id="GO:0004161">
    <property type="term" value="F:dimethylallyltranstransferase activity"/>
    <property type="evidence" value="ECO:0007669"/>
    <property type="project" value="UniProtKB-EC"/>
</dbReference>
<dbReference type="InterPro" id="IPR000092">
    <property type="entry name" value="Polyprenyl_synt"/>
</dbReference>
<dbReference type="PROSITE" id="PS00723">
    <property type="entry name" value="POLYPRENYL_SYNTHASE_1"/>
    <property type="match status" value="1"/>
</dbReference>
<keyword evidence="4" id="KW-0479">Metal-binding</keyword>
<protein>
    <submittedName>
        <fullName evidence="8">Geranylgeranyl diphosphate synthase type I</fullName>
        <ecNumber evidence="8">2.5.1.1</ecNumber>
        <ecNumber evidence="8">2.5.1.10</ecNumber>
        <ecNumber evidence="8">2.5.1.29</ecNumber>
    </submittedName>
</protein>
<name>A0A841BQT4_9ACTN</name>
<dbReference type="Proteomes" id="UP000587527">
    <property type="component" value="Unassembled WGS sequence"/>
</dbReference>
<dbReference type="SUPFAM" id="SSF48576">
    <property type="entry name" value="Terpenoid synthases"/>
    <property type="match status" value="1"/>
</dbReference>
<dbReference type="InterPro" id="IPR008949">
    <property type="entry name" value="Isoprenoid_synthase_dom_sf"/>
</dbReference>
<evidence type="ECO:0000256" key="6">
    <source>
        <dbReference type="RuleBase" id="RU004466"/>
    </source>
</evidence>
<keyword evidence="5" id="KW-0460">Magnesium</keyword>
<dbReference type="RefSeq" id="WP_312875176.1">
    <property type="nucleotide sequence ID" value="NZ_JACHMN010000002.1"/>
</dbReference>
<keyword evidence="3 6" id="KW-0808">Transferase</keyword>
<accession>A0A841BQT4</accession>
<evidence type="ECO:0000256" key="2">
    <source>
        <dbReference type="ARBA" id="ARBA00006706"/>
    </source>
</evidence>
<proteinExistence type="inferred from homology"/>
<dbReference type="GO" id="GO:0004311">
    <property type="term" value="F:geranylgeranyl diphosphate synthase activity"/>
    <property type="evidence" value="ECO:0007669"/>
    <property type="project" value="UniProtKB-EC"/>
</dbReference>
<dbReference type="PANTHER" id="PTHR12001">
    <property type="entry name" value="GERANYLGERANYL PYROPHOSPHATE SYNTHASE"/>
    <property type="match status" value="1"/>
</dbReference>
<dbReference type="AlphaFoldDB" id="A0A841BQT4"/>
<dbReference type="Pfam" id="PF00348">
    <property type="entry name" value="polyprenyl_synt"/>
    <property type="match status" value="1"/>
</dbReference>
<dbReference type="PROSITE" id="PS00444">
    <property type="entry name" value="POLYPRENYL_SYNTHASE_2"/>
    <property type="match status" value="1"/>
</dbReference>
<dbReference type="CDD" id="cd00685">
    <property type="entry name" value="Trans_IPPS_HT"/>
    <property type="match status" value="1"/>
</dbReference>
<comment type="caution">
    <text evidence="8">The sequence shown here is derived from an EMBL/GenBank/DDBJ whole genome shotgun (WGS) entry which is preliminary data.</text>
</comment>
<evidence type="ECO:0000313" key="9">
    <source>
        <dbReference type="Proteomes" id="UP000587527"/>
    </source>
</evidence>
<evidence type="ECO:0000256" key="4">
    <source>
        <dbReference type="ARBA" id="ARBA00022723"/>
    </source>
</evidence>
<comment type="similarity">
    <text evidence="2 6">Belongs to the FPP/GGPP synthase family.</text>
</comment>
<dbReference type="PANTHER" id="PTHR12001:SF85">
    <property type="entry name" value="SHORT CHAIN ISOPRENYL DIPHOSPHATE SYNTHASE"/>
    <property type="match status" value="1"/>
</dbReference>
<dbReference type="EC" id="2.5.1.29" evidence="8"/>
<dbReference type="GO" id="GO:0046872">
    <property type="term" value="F:metal ion binding"/>
    <property type="evidence" value="ECO:0007669"/>
    <property type="project" value="UniProtKB-KW"/>
</dbReference>
<reference evidence="8 9" key="1">
    <citation type="submission" date="2020-08" db="EMBL/GenBank/DDBJ databases">
        <title>Sequencing the genomes of 1000 actinobacteria strains.</title>
        <authorList>
            <person name="Klenk H.-P."/>
        </authorList>
    </citation>
    <scope>NUCLEOTIDE SEQUENCE [LARGE SCALE GENOMIC DNA]</scope>
    <source>
        <strain evidence="8 9">DSM 45362</strain>
    </source>
</reference>
<dbReference type="Gene3D" id="1.10.600.10">
    <property type="entry name" value="Farnesyl Diphosphate Synthase"/>
    <property type="match status" value="1"/>
</dbReference>
<sequence length="400" mass="41458">MTAPPLLATEGGPAGRRSVADAPPGVGVRSAAVEEVFMTAPPGRVSATALPGRVDAALAGFLSQQAATWSGPDRRSTFTAVRSFVLSGGKRLRPAFCYWGWRGAVDPDTAAPQAERVAIIAGAALELFHCFALIHDDIIDGSSLRRGEPSLHEVFAAAHTAHGWRGDPVDYGRGAALLCGDLCAVWADQLFGRCGAPPHLLRQAQELFAVTRAEAIAGEHLDTLAQAVGGFGSVQRALEVARLKTARYSIVRPLQLGAILAGGSPALLDAYATVGDPLGEAFQLRDDVLGVFGDPAVTGKSTLDDLRVGKATVLLALAFAQATPVWRRALVELVGDPELDEDGADMIKSIMVDCGALAATESRISLGHEQALAAIAGLPVPAEVAAALSSLANLAVSRSS</sequence>
<organism evidence="8 9">
    <name type="scientific">Allocatelliglobosispora scoriae</name>
    <dbReference type="NCBI Taxonomy" id="643052"/>
    <lineage>
        <taxon>Bacteria</taxon>
        <taxon>Bacillati</taxon>
        <taxon>Actinomycetota</taxon>
        <taxon>Actinomycetes</taxon>
        <taxon>Micromonosporales</taxon>
        <taxon>Micromonosporaceae</taxon>
        <taxon>Allocatelliglobosispora</taxon>
    </lineage>
</organism>
<dbReference type="EMBL" id="JACHMN010000002">
    <property type="protein sequence ID" value="MBB5869112.1"/>
    <property type="molecule type" value="Genomic_DNA"/>
</dbReference>
<dbReference type="GO" id="GO:0008299">
    <property type="term" value="P:isoprenoid biosynthetic process"/>
    <property type="evidence" value="ECO:0007669"/>
    <property type="project" value="InterPro"/>
</dbReference>
<dbReference type="EC" id="2.5.1.10" evidence="8"/>
<dbReference type="GO" id="GO:0004337">
    <property type="term" value="F:(2E,6E)-farnesyl diphosphate synthase activity"/>
    <property type="evidence" value="ECO:0007669"/>
    <property type="project" value="UniProtKB-EC"/>
</dbReference>
<keyword evidence="9" id="KW-1185">Reference proteome</keyword>
<dbReference type="SFLD" id="SFLDS00005">
    <property type="entry name" value="Isoprenoid_Synthase_Type_I"/>
    <property type="match status" value="1"/>
</dbReference>
<evidence type="ECO:0000256" key="5">
    <source>
        <dbReference type="ARBA" id="ARBA00022842"/>
    </source>
</evidence>
<gene>
    <name evidence="8" type="ORF">F4553_002491</name>
</gene>
<evidence type="ECO:0000313" key="8">
    <source>
        <dbReference type="EMBL" id="MBB5869112.1"/>
    </source>
</evidence>
<feature type="region of interest" description="Disordered" evidence="7">
    <location>
        <begin position="1"/>
        <end position="23"/>
    </location>
</feature>
<comment type="cofactor">
    <cofactor evidence="1">
        <name>Mg(2+)</name>
        <dbReference type="ChEBI" id="CHEBI:18420"/>
    </cofactor>
</comment>
<dbReference type="InterPro" id="IPR033749">
    <property type="entry name" value="Polyprenyl_synt_CS"/>
</dbReference>
<evidence type="ECO:0000256" key="1">
    <source>
        <dbReference type="ARBA" id="ARBA00001946"/>
    </source>
</evidence>
<dbReference type="EC" id="2.5.1.1" evidence="8"/>
<evidence type="ECO:0000256" key="7">
    <source>
        <dbReference type="SAM" id="MobiDB-lite"/>
    </source>
</evidence>